<dbReference type="AlphaFoldDB" id="V6SCY9"/>
<keyword evidence="10" id="KW-0413">Isomerase</keyword>
<dbReference type="Gene3D" id="3.40.50.300">
    <property type="entry name" value="P-loop containing nucleotide triphosphate hydrolases"/>
    <property type="match status" value="3"/>
</dbReference>
<dbReference type="Proteomes" id="UP000030149">
    <property type="component" value="Unassembled WGS sequence"/>
</dbReference>
<dbReference type="GO" id="GO:0000725">
    <property type="term" value="P:recombinational repair"/>
    <property type="evidence" value="ECO:0007669"/>
    <property type="project" value="TreeGrafter"/>
</dbReference>
<evidence type="ECO:0000256" key="13">
    <source>
        <dbReference type="ARBA" id="ARBA00048988"/>
    </source>
</evidence>
<comment type="catalytic activity">
    <reaction evidence="11">
        <text>Couples ATP hydrolysis with the unwinding of duplex DNA by translocating in the 3'-5' direction.</text>
        <dbReference type="EC" id="5.6.2.4"/>
    </reaction>
</comment>
<keyword evidence="7 14" id="KW-0067">ATP-binding</keyword>
<dbReference type="SUPFAM" id="SSF52980">
    <property type="entry name" value="Restriction endonuclease-like"/>
    <property type="match status" value="1"/>
</dbReference>
<evidence type="ECO:0000256" key="5">
    <source>
        <dbReference type="ARBA" id="ARBA00022806"/>
    </source>
</evidence>
<sequence>MDKKAFTIYDASAGSGKTYTLVKEYLKILMLANTNDAYKKILAITFTNKAVEEMKSRIVSSLHEFSKDEPNPKAQDFMKDIASETKLSVATIKDKSKAIIKNIIHNYAAFDISTIDKFTHKVIRAFAHDLNLPVTFEVSLETDLLLQEAVDAIIAKAGEDELLTKILVDFSVDKTDNDKSWDVTHELFDVSRLLVNENNRNEISHFHEKTIDEFLEIREKLAEAIKTLENECVDLAEEALQLIENNSIDKSSFSRGTFPNHLGYIQNGELKSSHKKFFEAEDIQVNKAAKDKAIIESIAPELIVILAKVYKNYEKKNFYAAFQKNITPLSLLNSIAQELDTIQKEKNILSISEFNAIIHNEIQNQPAPFIYERLGERYKHFFIDEFQDTSEMQWHNLVPLIDNALSSEDLSGTQGSLMIVGDPKQSIYRWRGGKAEQFISLSKDENPFSNPDKELVRLGKNFRSYSEVIEFNNAFFAMLADEFSNEDYQDLYRNKSSQEVNSKQGGYVNISFIPKVEKNGDMSDEEADDKEQLYLKATLVTIEKVKAKGFQYRDIVLLTRKRASGIALANYLTENDVPILSSETLLIDNATEVKLILNVLRYLKNNNDKEAKAAFLYFIAKNKQAELPIHDFIEIGMAKSSEEALEDWLKESGIFISFKNCRKKSLYEAVEIIVSTFIKEKSTVSYVQYFMDLVLERDVRTQAGVSDFLEYWENNGAKFSIPSPEGNDAVRIMTIHKSKGLEFPVVIFPFAEEDYARSPRNKMWLELEDETLNIPKALVDTKKEVAEYGENAAQVYEERSQEELLDNINVLYVALTRAEEQLYVISNKNLTSKGELTNNMSSYFIKYLYFKEVYDDNEMEFEFGDSNRLSTAKGEREKQPVIEIVNEVFNPKKIKIAQREALMWGTDRMKAIEFGTVVHEILSFVRTKDDVELALMKAVENGLITESQKTEVREMVGRIVNHPELQLFFEADKKVYNEQNIIKKGTATIKPDRVSVKGNKAYLLDYKTGAHQKKYELQLSEYESALQEMGFSVEKKTLVYIGEKLEVVHL</sequence>
<keyword evidence="9" id="KW-0234">DNA repair</keyword>
<dbReference type="PATRIC" id="fig|1107311.3.peg.746"/>
<dbReference type="InterPro" id="IPR014016">
    <property type="entry name" value="UvrD-like_ATP-bd"/>
</dbReference>
<reference evidence="18 19" key="2">
    <citation type="journal article" date="2015" name="Stand. Genomic Sci.">
        <title>High quality draft genomic sequence of Flavobacterium enshiense DK69(T) and comparison among Flavobacterium genomes.</title>
        <authorList>
            <person name="Zeng Z."/>
            <person name="Chen C."/>
            <person name="Du H."/>
            <person name="Wang G."/>
            <person name="Li M."/>
        </authorList>
    </citation>
    <scope>NUCLEOTIDE SEQUENCE [LARGE SCALE GENOMIC DNA]</scope>
    <source>
        <strain evidence="18 19">DK69</strain>
    </source>
</reference>
<keyword evidence="2 14" id="KW-0547">Nucleotide-binding</keyword>
<keyword evidence="5 14" id="KW-0347">Helicase</keyword>
<name>V6SCY9_9FLAO</name>
<keyword evidence="1" id="KW-0540">Nuclease</keyword>
<evidence type="ECO:0000256" key="7">
    <source>
        <dbReference type="ARBA" id="ARBA00022840"/>
    </source>
</evidence>
<dbReference type="PROSITE" id="PS51217">
    <property type="entry name" value="UVRD_HELICASE_CTER"/>
    <property type="match status" value="1"/>
</dbReference>
<keyword evidence="15" id="KW-0175">Coiled coil</keyword>
<protein>
    <recommendedName>
        <fullName evidence="12">DNA 3'-5' helicase</fullName>
        <ecNumber evidence="12">5.6.2.4</ecNumber>
    </recommendedName>
</protein>
<organism evidence="18 19">
    <name type="scientific">Flavobacterium enshiense DK69</name>
    <dbReference type="NCBI Taxonomy" id="1107311"/>
    <lineage>
        <taxon>Bacteria</taxon>
        <taxon>Pseudomonadati</taxon>
        <taxon>Bacteroidota</taxon>
        <taxon>Flavobacteriia</taxon>
        <taxon>Flavobacteriales</taxon>
        <taxon>Flavobacteriaceae</taxon>
        <taxon>Flavobacterium</taxon>
    </lineage>
</organism>
<keyword evidence="3" id="KW-0227">DNA damage</keyword>
<evidence type="ECO:0000256" key="1">
    <source>
        <dbReference type="ARBA" id="ARBA00022722"/>
    </source>
</evidence>
<keyword evidence="19" id="KW-1185">Reference proteome</keyword>
<dbReference type="GO" id="GO:0005829">
    <property type="term" value="C:cytosol"/>
    <property type="evidence" value="ECO:0007669"/>
    <property type="project" value="TreeGrafter"/>
</dbReference>
<evidence type="ECO:0000256" key="8">
    <source>
        <dbReference type="ARBA" id="ARBA00023125"/>
    </source>
</evidence>
<evidence type="ECO:0000256" key="12">
    <source>
        <dbReference type="ARBA" id="ARBA00034808"/>
    </source>
</evidence>
<feature type="binding site" evidence="14">
    <location>
        <begin position="11"/>
        <end position="18"/>
    </location>
    <ligand>
        <name>ATP</name>
        <dbReference type="ChEBI" id="CHEBI:30616"/>
    </ligand>
</feature>
<evidence type="ECO:0000256" key="15">
    <source>
        <dbReference type="SAM" id="Coils"/>
    </source>
</evidence>
<dbReference type="Gene3D" id="3.90.320.10">
    <property type="match status" value="1"/>
</dbReference>
<feature type="coiled-coil region" evidence="15">
    <location>
        <begin position="211"/>
        <end position="245"/>
    </location>
</feature>
<evidence type="ECO:0000256" key="9">
    <source>
        <dbReference type="ARBA" id="ARBA00023204"/>
    </source>
</evidence>
<gene>
    <name evidence="18" type="ORF">Q767_12720</name>
</gene>
<dbReference type="GO" id="GO:0004527">
    <property type="term" value="F:exonuclease activity"/>
    <property type="evidence" value="ECO:0007669"/>
    <property type="project" value="UniProtKB-KW"/>
</dbReference>
<evidence type="ECO:0000256" key="11">
    <source>
        <dbReference type="ARBA" id="ARBA00034617"/>
    </source>
</evidence>
<dbReference type="InterPro" id="IPR014017">
    <property type="entry name" value="DNA_helicase_UvrD-like_C"/>
</dbReference>
<evidence type="ECO:0000313" key="19">
    <source>
        <dbReference type="Proteomes" id="UP000030149"/>
    </source>
</evidence>
<dbReference type="PANTHER" id="PTHR11070">
    <property type="entry name" value="UVRD / RECB / PCRA DNA HELICASE FAMILY MEMBER"/>
    <property type="match status" value="1"/>
</dbReference>
<dbReference type="PROSITE" id="PS51198">
    <property type="entry name" value="UVRD_HELICASE_ATP_BIND"/>
    <property type="match status" value="1"/>
</dbReference>
<evidence type="ECO:0000256" key="2">
    <source>
        <dbReference type="ARBA" id="ARBA00022741"/>
    </source>
</evidence>
<comment type="catalytic activity">
    <reaction evidence="13">
        <text>ATP + H2O = ADP + phosphate + H(+)</text>
        <dbReference type="Rhea" id="RHEA:13065"/>
        <dbReference type="ChEBI" id="CHEBI:15377"/>
        <dbReference type="ChEBI" id="CHEBI:15378"/>
        <dbReference type="ChEBI" id="CHEBI:30616"/>
        <dbReference type="ChEBI" id="CHEBI:43474"/>
        <dbReference type="ChEBI" id="CHEBI:456216"/>
        <dbReference type="EC" id="5.6.2.4"/>
    </reaction>
</comment>
<dbReference type="SUPFAM" id="SSF52540">
    <property type="entry name" value="P-loop containing nucleoside triphosphate hydrolases"/>
    <property type="match status" value="1"/>
</dbReference>
<comment type="caution">
    <text evidence="18">The sequence shown here is derived from an EMBL/GenBank/DDBJ whole genome shotgun (WGS) entry which is preliminary data.</text>
</comment>
<reference evidence="19" key="1">
    <citation type="submission" date="2013-09" db="EMBL/GenBank/DDBJ databases">
        <authorList>
            <person name="Zeng Z."/>
            <person name="Chen C."/>
        </authorList>
    </citation>
    <scope>NUCLEOTIDE SEQUENCE [LARGE SCALE GENOMIC DNA]</scope>
    <source>
        <strain evidence="19">DK69</strain>
    </source>
</reference>
<keyword evidence="6" id="KW-0269">Exonuclease</keyword>
<dbReference type="Gene3D" id="1.10.3170.10">
    <property type="entry name" value="Recbcd, chain B, domain 2"/>
    <property type="match status" value="1"/>
</dbReference>
<dbReference type="STRING" id="1107311.Q767_12720"/>
<keyword evidence="4 14" id="KW-0378">Hydrolase</keyword>
<dbReference type="InterPro" id="IPR011604">
    <property type="entry name" value="PDDEXK-like_dom_sf"/>
</dbReference>
<dbReference type="Pfam" id="PF00580">
    <property type="entry name" value="UvrD-helicase"/>
    <property type="match status" value="1"/>
</dbReference>
<evidence type="ECO:0000256" key="6">
    <source>
        <dbReference type="ARBA" id="ARBA00022839"/>
    </source>
</evidence>
<evidence type="ECO:0000259" key="17">
    <source>
        <dbReference type="PROSITE" id="PS51217"/>
    </source>
</evidence>
<proteinExistence type="predicted"/>
<evidence type="ECO:0000256" key="10">
    <source>
        <dbReference type="ARBA" id="ARBA00023235"/>
    </source>
</evidence>
<dbReference type="InterPro" id="IPR011335">
    <property type="entry name" value="Restrct_endonuc-II-like"/>
</dbReference>
<evidence type="ECO:0000313" key="18">
    <source>
        <dbReference type="EMBL" id="KGO94430.1"/>
    </source>
</evidence>
<evidence type="ECO:0000256" key="14">
    <source>
        <dbReference type="PROSITE-ProRule" id="PRU00560"/>
    </source>
</evidence>
<feature type="domain" description="UvrD-like helicase C-terminal" evidence="17">
    <location>
        <begin position="478"/>
        <end position="740"/>
    </location>
</feature>
<evidence type="ECO:0000256" key="4">
    <source>
        <dbReference type="ARBA" id="ARBA00022801"/>
    </source>
</evidence>
<dbReference type="PANTHER" id="PTHR11070:SF67">
    <property type="entry name" value="DNA 3'-5' HELICASE"/>
    <property type="match status" value="1"/>
</dbReference>
<accession>V6SCY9</accession>
<dbReference type="EMBL" id="JRLZ01000016">
    <property type="protein sequence ID" value="KGO94430.1"/>
    <property type="molecule type" value="Genomic_DNA"/>
</dbReference>
<dbReference type="GO" id="GO:0005524">
    <property type="term" value="F:ATP binding"/>
    <property type="evidence" value="ECO:0007669"/>
    <property type="project" value="UniProtKB-UniRule"/>
</dbReference>
<dbReference type="EC" id="5.6.2.4" evidence="12"/>
<dbReference type="OrthoDB" id="9810135at2"/>
<dbReference type="InterPro" id="IPR027417">
    <property type="entry name" value="P-loop_NTPase"/>
</dbReference>
<keyword evidence="8" id="KW-0238">DNA-binding</keyword>
<dbReference type="eggNOG" id="COG1074">
    <property type="taxonomic scope" value="Bacteria"/>
</dbReference>
<dbReference type="RefSeq" id="WP_023572801.1">
    <property type="nucleotide sequence ID" value="NZ_AVCS01000006.1"/>
</dbReference>
<evidence type="ECO:0000256" key="3">
    <source>
        <dbReference type="ARBA" id="ARBA00022763"/>
    </source>
</evidence>
<evidence type="ECO:0000259" key="16">
    <source>
        <dbReference type="PROSITE" id="PS51198"/>
    </source>
</evidence>
<dbReference type="InterPro" id="IPR000212">
    <property type="entry name" value="DNA_helicase_UvrD/REP"/>
</dbReference>
<feature type="domain" description="UvrD-like helicase ATP-binding" evidence="16">
    <location>
        <begin position="1"/>
        <end position="465"/>
    </location>
</feature>
<dbReference type="GO" id="GO:0003677">
    <property type="term" value="F:DNA binding"/>
    <property type="evidence" value="ECO:0007669"/>
    <property type="project" value="UniProtKB-KW"/>
</dbReference>
<dbReference type="GO" id="GO:0043138">
    <property type="term" value="F:3'-5' DNA helicase activity"/>
    <property type="evidence" value="ECO:0007669"/>
    <property type="project" value="UniProtKB-EC"/>
</dbReference>
<dbReference type="Pfam" id="PF13361">
    <property type="entry name" value="UvrD_C"/>
    <property type="match status" value="2"/>
</dbReference>